<keyword evidence="3" id="KW-0285">Flavoprotein</keyword>
<evidence type="ECO:0000256" key="4">
    <source>
        <dbReference type="ARBA" id="ARBA00022827"/>
    </source>
</evidence>
<keyword evidence="10" id="KW-1185">Reference proteome</keyword>
<dbReference type="InterPro" id="IPR013786">
    <property type="entry name" value="AcylCoA_DH/ox_N"/>
</dbReference>
<protein>
    <submittedName>
        <fullName evidence="9">Alkylation response protein AidB-like acyl-CoA dehydrogenase</fullName>
    </submittedName>
</protein>
<dbReference type="Pfam" id="PF00441">
    <property type="entry name" value="Acyl-CoA_dh_1"/>
    <property type="match status" value="1"/>
</dbReference>
<dbReference type="PANTHER" id="PTHR43884:SF20">
    <property type="entry name" value="ACYL-COA DEHYDROGENASE FADE28"/>
    <property type="match status" value="1"/>
</dbReference>
<feature type="domain" description="Acyl-CoA dehydrogenase/oxidase C-terminal" evidence="7">
    <location>
        <begin position="255"/>
        <end position="391"/>
    </location>
</feature>
<keyword evidence="5" id="KW-0560">Oxidoreductase</keyword>
<evidence type="ECO:0000256" key="3">
    <source>
        <dbReference type="ARBA" id="ARBA00022630"/>
    </source>
</evidence>
<comment type="caution">
    <text evidence="9">The sequence shown here is derived from an EMBL/GenBank/DDBJ whole genome shotgun (WGS) entry which is preliminary data.</text>
</comment>
<accession>A0ABT1K512</accession>
<organism evidence="9 10">
    <name type="scientific">Nonomuraea roseoviolacea subsp. carminata</name>
    <dbReference type="NCBI Taxonomy" id="160689"/>
    <lineage>
        <taxon>Bacteria</taxon>
        <taxon>Bacillati</taxon>
        <taxon>Actinomycetota</taxon>
        <taxon>Actinomycetes</taxon>
        <taxon>Streptosporangiales</taxon>
        <taxon>Streptosporangiaceae</taxon>
        <taxon>Nonomuraea</taxon>
    </lineage>
</organism>
<dbReference type="InterPro" id="IPR036250">
    <property type="entry name" value="AcylCo_DH-like_C"/>
</dbReference>
<dbReference type="Gene3D" id="1.10.540.10">
    <property type="entry name" value="Acyl-CoA dehydrogenase/oxidase, N-terminal domain"/>
    <property type="match status" value="1"/>
</dbReference>
<sequence length="407" mass="41575">MTLLYSEVEEELRAAVRAVLADRCPPAAVLARAESEPYDPSLWKTLAVEIGVAGLLVPEEHGGAGATASEAAVVLEELGRGVAPVPFFTSSVLATYALVRAGETGAGEEVGGLLGRLAEGRATAALVVPFAASPYRPWPVRGGVAEAGEQLSGSVADGEARPSGSVADGEARPSGSVADDGARLSGSVAGVAGADVADVLVVPVPGPDGTAVLYAVDRAAAAVEAAPSLDLTRPVATVTLDGAPAVRLGVVDLAEVLRFGAGLLASEQLGVAEWCLETTLAYVKDRRQFARPVGSFQAVKHRLADLWLDVVRARAVARAAVSPSDEARPDPVAVAVAQAWNGGVAVHVAEEALQLHGGIGMTWEHPVHLFLKRAKADEIALGTPGDHREALASLADVPGPVPVSFAE</sequence>
<evidence type="ECO:0000256" key="2">
    <source>
        <dbReference type="ARBA" id="ARBA00009347"/>
    </source>
</evidence>
<dbReference type="InterPro" id="IPR037069">
    <property type="entry name" value="AcylCoA_DH/ox_N_sf"/>
</dbReference>
<keyword evidence="4" id="KW-0274">FAD</keyword>
<dbReference type="Proteomes" id="UP001320766">
    <property type="component" value="Unassembled WGS sequence"/>
</dbReference>
<evidence type="ECO:0000256" key="6">
    <source>
        <dbReference type="SAM" id="MobiDB-lite"/>
    </source>
</evidence>
<dbReference type="SUPFAM" id="SSF56645">
    <property type="entry name" value="Acyl-CoA dehydrogenase NM domain-like"/>
    <property type="match status" value="1"/>
</dbReference>
<evidence type="ECO:0000259" key="8">
    <source>
        <dbReference type="Pfam" id="PF02771"/>
    </source>
</evidence>
<comment type="similarity">
    <text evidence="2">Belongs to the acyl-CoA dehydrogenase family.</text>
</comment>
<evidence type="ECO:0000313" key="10">
    <source>
        <dbReference type="Proteomes" id="UP001320766"/>
    </source>
</evidence>
<name>A0ABT1K512_9ACTN</name>
<dbReference type="RefSeq" id="WP_253773371.1">
    <property type="nucleotide sequence ID" value="NZ_BAAAVE010000007.1"/>
</dbReference>
<dbReference type="Gene3D" id="1.20.140.10">
    <property type="entry name" value="Butyryl-CoA Dehydrogenase, subunit A, domain 3"/>
    <property type="match status" value="1"/>
</dbReference>
<feature type="region of interest" description="Disordered" evidence="6">
    <location>
        <begin position="151"/>
        <end position="180"/>
    </location>
</feature>
<evidence type="ECO:0000259" key="7">
    <source>
        <dbReference type="Pfam" id="PF00441"/>
    </source>
</evidence>
<dbReference type="InterPro" id="IPR009075">
    <property type="entry name" value="AcylCo_DH/oxidase_C"/>
</dbReference>
<proteinExistence type="inferred from homology"/>
<reference evidence="9 10" key="1">
    <citation type="submission" date="2022-06" db="EMBL/GenBank/DDBJ databases">
        <title>Sequencing the genomes of 1000 actinobacteria strains.</title>
        <authorList>
            <person name="Klenk H.-P."/>
        </authorList>
    </citation>
    <scope>NUCLEOTIDE SEQUENCE [LARGE SCALE GENOMIC DNA]</scope>
    <source>
        <strain evidence="9 10">DSM 44170</strain>
    </source>
</reference>
<feature type="domain" description="Acyl-CoA dehydrogenase/oxidase N-terminal" evidence="8">
    <location>
        <begin position="7"/>
        <end position="103"/>
    </location>
</feature>
<dbReference type="PANTHER" id="PTHR43884">
    <property type="entry name" value="ACYL-COA DEHYDROGENASE"/>
    <property type="match status" value="1"/>
</dbReference>
<dbReference type="InterPro" id="IPR009100">
    <property type="entry name" value="AcylCoA_DH/oxidase_NM_dom_sf"/>
</dbReference>
<evidence type="ECO:0000313" key="9">
    <source>
        <dbReference type="EMBL" id="MCP2349098.1"/>
    </source>
</evidence>
<comment type="cofactor">
    <cofactor evidence="1">
        <name>FAD</name>
        <dbReference type="ChEBI" id="CHEBI:57692"/>
    </cofactor>
</comment>
<gene>
    <name evidence="9" type="ORF">HD595_005220</name>
</gene>
<dbReference type="Pfam" id="PF02771">
    <property type="entry name" value="Acyl-CoA_dh_N"/>
    <property type="match status" value="1"/>
</dbReference>
<evidence type="ECO:0000256" key="1">
    <source>
        <dbReference type="ARBA" id="ARBA00001974"/>
    </source>
</evidence>
<dbReference type="EMBL" id="JAMZEC010000001">
    <property type="protein sequence ID" value="MCP2349098.1"/>
    <property type="molecule type" value="Genomic_DNA"/>
</dbReference>
<dbReference type="SUPFAM" id="SSF47203">
    <property type="entry name" value="Acyl-CoA dehydrogenase C-terminal domain-like"/>
    <property type="match status" value="1"/>
</dbReference>
<evidence type="ECO:0000256" key="5">
    <source>
        <dbReference type="ARBA" id="ARBA00023002"/>
    </source>
</evidence>